<dbReference type="Proteomes" id="UP000837857">
    <property type="component" value="Chromosome 16"/>
</dbReference>
<proteinExistence type="predicted"/>
<accession>A0ABN8I0L6</accession>
<sequence length="87" mass="9791">MRGGGRWVGDRARVGKTLNAPSNSAASILIYFCFSHPRLGFEFKTGRFMESLQKLQVRFASQERFPQGSEVHTNPLVVNAVNYDPFV</sequence>
<dbReference type="EMBL" id="OW152828">
    <property type="protein sequence ID" value="CAH2045556.1"/>
    <property type="molecule type" value="Genomic_DNA"/>
</dbReference>
<evidence type="ECO:0000313" key="2">
    <source>
        <dbReference type="Proteomes" id="UP000837857"/>
    </source>
</evidence>
<keyword evidence="2" id="KW-1185">Reference proteome</keyword>
<organism evidence="1 2">
    <name type="scientific">Iphiclides podalirius</name>
    <name type="common">scarce swallowtail</name>
    <dbReference type="NCBI Taxonomy" id="110791"/>
    <lineage>
        <taxon>Eukaryota</taxon>
        <taxon>Metazoa</taxon>
        <taxon>Ecdysozoa</taxon>
        <taxon>Arthropoda</taxon>
        <taxon>Hexapoda</taxon>
        <taxon>Insecta</taxon>
        <taxon>Pterygota</taxon>
        <taxon>Neoptera</taxon>
        <taxon>Endopterygota</taxon>
        <taxon>Lepidoptera</taxon>
        <taxon>Glossata</taxon>
        <taxon>Ditrysia</taxon>
        <taxon>Papilionoidea</taxon>
        <taxon>Papilionidae</taxon>
        <taxon>Papilioninae</taxon>
        <taxon>Iphiclides</taxon>
    </lineage>
</organism>
<reference evidence="1" key="1">
    <citation type="submission" date="2022-03" db="EMBL/GenBank/DDBJ databases">
        <authorList>
            <person name="Martin H S."/>
        </authorList>
    </citation>
    <scope>NUCLEOTIDE SEQUENCE</scope>
</reference>
<name>A0ABN8I0L6_9NEOP</name>
<protein>
    <submittedName>
        <fullName evidence="1">Uncharacterized protein</fullName>
    </submittedName>
</protein>
<evidence type="ECO:0000313" key="1">
    <source>
        <dbReference type="EMBL" id="CAH2045556.1"/>
    </source>
</evidence>
<feature type="non-terminal residue" evidence="1">
    <location>
        <position position="87"/>
    </location>
</feature>
<gene>
    <name evidence="1" type="ORF">IPOD504_LOCUS5128</name>
</gene>